<feature type="compositionally biased region" description="Gly residues" evidence="1">
    <location>
        <begin position="55"/>
        <end position="70"/>
    </location>
</feature>
<proteinExistence type="predicted"/>
<gene>
    <name evidence="2" type="ORF">C2845_PM01G13650</name>
</gene>
<protein>
    <submittedName>
        <fullName evidence="2">Late embryogenesis abundant protein 1-like</fullName>
    </submittedName>
</protein>
<keyword evidence="3" id="KW-1185">Reference proteome</keyword>
<evidence type="ECO:0000313" key="2">
    <source>
        <dbReference type="EMBL" id="RLN40170.1"/>
    </source>
</evidence>
<accession>A0A3L6TIT3</accession>
<evidence type="ECO:0000313" key="3">
    <source>
        <dbReference type="Proteomes" id="UP000275267"/>
    </source>
</evidence>
<dbReference type="STRING" id="4540.A0A3L6TIT3"/>
<sequence>MASRQDTREARAEAEARRAVEELARARDEHLVQAEVNARSAADEIARSRADRGVAGAGAGAGPAGGGGILGSVQEGAKSFVSAVGRTFGGAKDAAADKTSETAQATGDRLGESWATAQTAADKTRETAAGAHDADKGQAGPGLLGALGNVTGAIKDKLTMGGHGAAGQHDVRLGGDDERAAKERAAEKAASVYFEEKDRALRERAAERVDRWVDKCVEGCAGSTCAHRHGKM</sequence>
<name>A0A3L6TIT3_PANMI</name>
<feature type="region of interest" description="Disordered" evidence="1">
    <location>
        <begin position="90"/>
        <end position="140"/>
    </location>
</feature>
<organism evidence="2 3">
    <name type="scientific">Panicum miliaceum</name>
    <name type="common">Proso millet</name>
    <name type="synonym">Broomcorn millet</name>
    <dbReference type="NCBI Taxonomy" id="4540"/>
    <lineage>
        <taxon>Eukaryota</taxon>
        <taxon>Viridiplantae</taxon>
        <taxon>Streptophyta</taxon>
        <taxon>Embryophyta</taxon>
        <taxon>Tracheophyta</taxon>
        <taxon>Spermatophyta</taxon>
        <taxon>Magnoliopsida</taxon>
        <taxon>Liliopsida</taxon>
        <taxon>Poales</taxon>
        <taxon>Poaceae</taxon>
        <taxon>PACMAD clade</taxon>
        <taxon>Panicoideae</taxon>
        <taxon>Panicodae</taxon>
        <taxon>Paniceae</taxon>
        <taxon>Panicinae</taxon>
        <taxon>Panicum</taxon>
        <taxon>Panicum sect. Panicum</taxon>
    </lineage>
</organism>
<reference evidence="3" key="1">
    <citation type="journal article" date="2019" name="Nat. Commun.">
        <title>The genome of broomcorn millet.</title>
        <authorList>
            <person name="Zou C."/>
            <person name="Miki D."/>
            <person name="Li D."/>
            <person name="Tang Q."/>
            <person name="Xiao L."/>
            <person name="Rajput S."/>
            <person name="Deng P."/>
            <person name="Jia W."/>
            <person name="Huang R."/>
            <person name="Zhang M."/>
            <person name="Sun Y."/>
            <person name="Hu J."/>
            <person name="Fu X."/>
            <person name="Schnable P.S."/>
            <person name="Li F."/>
            <person name="Zhang H."/>
            <person name="Feng B."/>
            <person name="Zhu X."/>
            <person name="Liu R."/>
            <person name="Schnable J.C."/>
            <person name="Zhu J.-K."/>
            <person name="Zhang H."/>
        </authorList>
    </citation>
    <scope>NUCLEOTIDE SEQUENCE [LARGE SCALE GENOMIC DNA]</scope>
</reference>
<dbReference type="Proteomes" id="UP000275267">
    <property type="component" value="Unassembled WGS sequence"/>
</dbReference>
<feature type="compositionally biased region" description="Basic and acidic residues" evidence="1">
    <location>
        <begin position="122"/>
        <end position="136"/>
    </location>
</feature>
<dbReference type="OrthoDB" id="1907061at2759"/>
<dbReference type="AlphaFoldDB" id="A0A3L6TIT3"/>
<feature type="region of interest" description="Disordered" evidence="1">
    <location>
        <begin position="50"/>
        <end position="70"/>
    </location>
</feature>
<dbReference type="EMBL" id="PQIB02000001">
    <property type="protein sequence ID" value="RLN40170.1"/>
    <property type="molecule type" value="Genomic_DNA"/>
</dbReference>
<evidence type="ECO:0000256" key="1">
    <source>
        <dbReference type="SAM" id="MobiDB-lite"/>
    </source>
</evidence>
<comment type="caution">
    <text evidence="2">The sequence shown here is derived from an EMBL/GenBank/DDBJ whole genome shotgun (WGS) entry which is preliminary data.</text>
</comment>